<proteinExistence type="predicted"/>
<keyword evidence="1" id="KW-0472">Membrane</keyword>
<dbReference type="Pfam" id="PF00691">
    <property type="entry name" value="OmpA"/>
    <property type="match status" value="1"/>
</dbReference>
<dbReference type="PANTHER" id="PTHR30329">
    <property type="entry name" value="STATOR ELEMENT OF FLAGELLAR MOTOR COMPLEX"/>
    <property type="match status" value="1"/>
</dbReference>
<gene>
    <name evidence="4" type="ORF">ENN90_10685</name>
</gene>
<dbReference type="EMBL" id="DSDK01000586">
    <property type="protein sequence ID" value="HDR52064.1"/>
    <property type="molecule type" value="Genomic_DNA"/>
</dbReference>
<accession>A0A831LNM1</accession>
<dbReference type="CDD" id="cd07185">
    <property type="entry name" value="OmpA_C-like"/>
    <property type="match status" value="1"/>
</dbReference>
<dbReference type="Proteomes" id="UP000886047">
    <property type="component" value="Unassembled WGS sequence"/>
</dbReference>
<dbReference type="SUPFAM" id="SSF103088">
    <property type="entry name" value="OmpA-like"/>
    <property type="match status" value="1"/>
</dbReference>
<evidence type="ECO:0000313" key="4">
    <source>
        <dbReference type="EMBL" id="HDR52064.1"/>
    </source>
</evidence>
<dbReference type="InterPro" id="IPR050330">
    <property type="entry name" value="Bact_OuterMem_StrucFunc"/>
</dbReference>
<name>A0A831LNM1_9BACT</name>
<feature type="coiled-coil region" evidence="2">
    <location>
        <begin position="34"/>
        <end position="82"/>
    </location>
</feature>
<reference evidence="4" key="1">
    <citation type="journal article" date="2020" name="mSystems">
        <title>Genome- and Community-Level Interaction Insights into Carbon Utilization and Element Cycling Functions of Hydrothermarchaeota in Hydrothermal Sediment.</title>
        <authorList>
            <person name="Zhou Z."/>
            <person name="Liu Y."/>
            <person name="Xu W."/>
            <person name="Pan J."/>
            <person name="Luo Z.H."/>
            <person name="Li M."/>
        </authorList>
    </citation>
    <scope>NUCLEOTIDE SEQUENCE [LARGE SCALE GENOMIC DNA]</scope>
    <source>
        <strain evidence="4">SpSt-1217</strain>
    </source>
</reference>
<evidence type="ECO:0000256" key="2">
    <source>
        <dbReference type="SAM" id="Coils"/>
    </source>
</evidence>
<dbReference type="Gene3D" id="3.30.1330.60">
    <property type="entry name" value="OmpA-like domain"/>
    <property type="match status" value="1"/>
</dbReference>
<organism evidence="4">
    <name type="scientific">Mariniphaga anaerophila</name>
    <dbReference type="NCBI Taxonomy" id="1484053"/>
    <lineage>
        <taxon>Bacteria</taxon>
        <taxon>Pseudomonadati</taxon>
        <taxon>Bacteroidota</taxon>
        <taxon>Bacteroidia</taxon>
        <taxon>Marinilabiliales</taxon>
        <taxon>Prolixibacteraceae</taxon>
        <taxon>Mariniphaga</taxon>
    </lineage>
</organism>
<feature type="domain" description="OmpA-like" evidence="3">
    <location>
        <begin position="171"/>
        <end position="293"/>
    </location>
</feature>
<comment type="caution">
    <text evidence="4">The sequence shown here is derived from an EMBL/GenBank/DDBJ whole genome shotgun (WGS) entry which is preliminary data.</text>
</comment>
<dbReference type="PROSITE" id="PS51257">
    <property type="entry name" value="PROKAR_LIPOPROTEIN"/>
    <property type="match status" value="1"/>
</dbReference>
<dbReference type="InterPro" id="IPR036737">
    <property type="entry name" value="OmpA-like_sf"/>
</dbReference>
<dbReference type="PANTHER" id="PTHR30329:SF21">
    <property type="entry name" value="LIPOPROTEIN YIAD-RELATED"/>
    <property type="match status" value="1"/>
</dbReference>
<protein>
    <recommendedName>
        <fullName evidence="3">OmpA-like domain-containing protein</fullName>
    </recommendedName>
</protein>
<sequence>MEEKGFNRINRFKQGLLVIMALVLTTSCVSKKMLVEEQNRSKKVSKDLNQCETENQKLLNANKDLSGKIILLENQLASEQSKGNILDQQMHYYQSANTNLLDRLTDLSVVSKTGAESIKRSLDAINDQNKYIKDLTSAMRAKDSINLALVMKLKRSLVDINDEDVNIEVKKGVVYISISDKMLFKSGRYEINQAADLVLGKIARVLNDHKQLDILVEGHTDNVPISTQELADNWDLSVKRSTSVVRLLQTKYGIAPERMTAGGRSEYVPKTTNSTMEGKALNRRTEIIILPKLDEFFELLEPSSNR</sequence>
<evidence type="ECO:0000256" key="1">
    <source>
        <dbReference type="PROSITE-ProRule" id="PRU00473"/>
    </source>
</evidence>
<keyword evidence="2" id="KW-0175">Coiled coil</keyword>
<dbReference type="AlphaFoldDB" id="A0A831LNM1"/>
<dbReference type="InterPro" id="IPR006665">
    <property type="entry name" value="OmpA-like"/>
</dbReference>
<evidence type="ECO:0000259" key="3">
    <source>
        <dbReference type="PROSITE" id="PS51123"/>
    </source>
</evidence>
<dbReference type="GO" id="GO:0016020">
    <property type="term" value="C:membrane"/>
    <property type="evidence" value="ECO:0007669"/>
    <property type="project" value="UniProtKB-UniRule"/>
</dbReference>
<dbReference type="PROSITE" id="PS51123">
    <property type="entry name" value="OMPA_2"/>
    <property type="match status" value="1"/>
</dbReference>